<feature type="transmembrane region" description="Helical" evidence="1">
    <location>
        <begin position="66"/>
        <end position="83"/>
    </location>
</feature>
<evidence type="ECO:0000313" key="3">
    <source>
        <dbReference type="Proteomes" id="UP000277582"/>
    </source>
</evidence>
<comment type="caution">
    <text evidence="2">The sequence shown here is derived from an EMBL/GenBank/DDBJ whole genome shotgun (WGS) entry which is preliminary data.</text>
</comment>
<gene>
    <name evidence="2" type="ORF">D6D85_03480</name>
</gene>
<proteinExistence type="predicted"/>
<evidence type="ECO:0000313" key="2">
    <source>
        <dbReference type="EMBL" id="RSN76869.1"/>
    </source>
</evidence>
<keyword evidence="1" id="KW-0472">Membrane</keyword>
<sequence length="95" mass="11597">MISSERRIENTEEDLLLKVNDEMKRTNFLMEYIKIDKDSFLSFIFLLLFYFLFSAILIEADSPRSRTWLPLSVIALIIIWDQYRYSIRKYFIQKE</sequence>
<feature type="transmembrane region" description="Helical" evidence="1">
    <location>
        <begin position="40"/>
        <end position="60"/>
    </location>
</feature>
<reference evidence="2 3" key="1">
    <citation type="submission" date="2018-10" db="EMBL/GenBank/DDBJ databases">
        <title>Co-occurring genomic capacity for anaerobic methane metabolism and dissimilatory sulfite reduction discovered in the Korarchaeota.</title>
        <authorList>
            <person name="Mckay L.J."/>
            <person name="Dlakic M."/>
            <person name="Fields M.W."/>
            <person name="Delmont T.O."/>
            <person name="Eren A.M."/>
            <person name="Jay Z.J."/>
            <person name="Klingelsmith K.B."/>
            <person name="Rusch D.B."/>
            <person name="Inskeep W.P."/>
        </authorList>
    </citation>
    <scope>NUCLEOTIDE SEQUENCE [LARGE SCALE GENOMIC DNA]</scope>
    <source>
        <strain evidence="2 3">MDKW</strain>
    </source>
</reference>
<keyword evidence="1" id="KW-1133">Transmembrane helix</keyword>
<name>A0A3R9PZ41_9CREN</name>
<keyword evidence="3" id="KW-1185">Reference proteome</keyword>
<accession>A0A3R9PZ41</accession>
<dbReference type="EMBL" id="RCOS01000052">
    <property type="protein sequence ID" value="RSN76869.1"/>
    <property type="molecule type" value="Genomic_DNA"/>
</dbReference>
<keyword evidence="1" id="KW-0812">Transmembrane</keyword>
<organism evidence="2 3">
    <name type="scientific">Candidatus Methanodesulfokora washburnensis</name>
    <dbReference type="NCBI Taxonomy" id="2478471"/>
    <lineage>
        <taxon>Archaea</taxon>
        <taxon>Thermoproteota</taxon>
        <taxon>Candidatus Korarchaeia</taxon>
        <taxon>Candidatus Korarchaeia incertae sedis</taxon>
        <taxon>Candidatus Methanodesulfokora</taxon>
    </lineage>
</organism>
<dbReference type="AlphaFoldDB" id="A0A3R9PZ41"/>
<dbReference type="Proteomes" id="UP000277582">
    <property type="component" value="Unassembled WGS sequence"/>
</dbReference>
<evidence type="ECO:0000256" key="1">
    <source>
        <dbReference type="SAM" id="Phobius"/>
    </source>
</evidence>
<protein>
    <submittedName>
        <fullName evidence="2">Uncharacterized protein</fullName>
    </submittedName>
</protein>